<keyword evidence="3 5" id="KW-1133">Transmembrane helix</keyword>
<dbReference type="InterPro" id="IPR005828">
    <property type="entry name" value="MFS_sugar_transport-like"/>
</dbReference>
<dbReference type="PROSITE" id="PS00216">
    <property type="entry name" value="SUGAR_TRANSPORT_1"/>
    <property type="match status" value="1"/>
</dbReference>
<keyword evidence="4 5" id="KW-0472">Membrane</keyword>
<reference evidence="7 8" key="1">
    <citation type="submission" date="2016-11" db="EMBL/GenBank/DDBJ databases">
        <authorList>
            <person name="Jaros S."/>
            <person name="Januszkiewicz K."/>
            <person name="Wedrychowicz H."/>
        </authorList>
    </citation>
    <scope>NUCLEOTIDE SEQUENCE [LARGE SCALE GENOMIC DNA]</scope>
    <source>
        <strain evidence="7 8">DSM 19557</strain>
    </source>
</reference>
<comment type="subcellular location">
    <subcellularLocation>
        <location evidence="1">Membrane</location>
        <topology evidence="1">Multi-pass membrane protein</topology>
    </subcellularLocation>
</comment>
<evidence type="ECO:0000256" key="4">
    <source>
        <dbReference type="ARBA" id="ARBA00023136"/>
    </source>
</evidence>
<evidence type="ECO:0000313" key="7">
    <source>
        <dbReference type="EMBL" id="SHK26906.1"/>
    </source>
</evidence>
<feature type="transmembrane region" description="Helical" evidence="5">
    <location>
        <begin position="90"/>
        <end position="109"/>
    </location>
</feature>
<feature type="transmembrane region" description="Helical" evidence="5">
    <location>
        <begin position="350"/>
        <end position="371"/>
    </location>
</feature>
<feature type="transmembrane region" description="Helical" evidence="5">
    <location>
        <begin position="148"/>
        <end position="171"/>
    </location>
</feature>
<feature type="transmembrane region" description="Helical" evidence="5">
    <location>
        <begin position="58"/>
        <end position="78"/>
    </location>
</feature>
<dbReference type="GO" id="GO:0046943">
    <property type="term" value="F:carboxylic acid transmembrane transporter activity"/>
    <property type="evidence" value="ECO:0007669"/>
    <property type="project" value="TreeGrafter"/>
</dbReference>
<evidence type="ECO:0000256" key="3">
    <source>
        <dbReference type="ARBA" id="ARBA00022989"/>
    </source>
</evidence>
<evidence type="ECO:0000256" key="2">
    <source>
        <dbReference type="ARBA" id="ARBA00022692"/>
    </source>
</evidence>
<feature type="transmembrane region" description="Helical" evidence="5">
    <location>
        <begin position="177"/>
        <end position="197"/>
    </location>
</feature>
<dbReference type="Gene3D" id="1.20.1250.20">
    <property type="entry name" value="MFS general substrate transporter like domains"/>
    <property type="match status" value="1"/>
</dbReference>
<evidence type="ECO:0000313" key="8">
    <source>
        <dbReference type="Proteomes" id="UP000189810"/>
    </source>
</evidence>
<name>A0A1M6R3A8_9AQUI</name>
<feature type="transmembrane region" description="Helical" evidence="5">
    <location>
        <begin position="327"/>
        <end position="344"/>
    </location>
</feature>
<feature type="transmembrane region" description="Helical" evidence="5">
    <location>
        <begin position="262"/>
        <end position="280"/>
    </location>
</feature>
<dbReference type="PANTHER" id="PTHR23508:SF10">
    <property type="entry name" value="CARBOXYLIC ACID TRANSPORTER PROTEIN HOMOLOG"/>
    <property type="match status" value="1"/>
</dbReference>
<protein>
    <submittedName>
        <fullName evidence="7">Predicted arabinose efflux permease, MFS family</fullName>
    </submittedName>
</protein>
<dbReference type="InterPro" id="IPR036259">
    <property type="entry name" value="MFS_trans_sf"/>
</dbReference>
<dbReference type="PROSITE" id="PS50850">
    <property type="entry name" value="MFS"/>
    <property type="match status" value="1"/>
</dbReference>
<feature type="domain" description="Major facilitator superfamily (MFS) profile" evidence="6">
    <location>
        <begin position="24"/>
        <end position="439"/>
    </location>
</feature>
<dbReference type="STRING" id="381751.SAMN05444391_0498"/>
<feature type="transmembrane region" description="Helical" evidence="5">
    <location>
        <begin position="115"/>
        <end position="136"/>
    </location>
</feature>
<keyword evidence="8" id="KW-1185">Reference proteome</keyword>
<accession>A0A1M6R3A8</accession>
<proteinExistence type="predicted"/>
<dbReference type="RefSeq" id="WP_079653667.1">
    <property type="nucleotide sequence ID" value="NZ_LT670846.1"/>
</dbReference>
<keyword evidence="2 5" id="KW-0812">Transmembrane</keyword>
<dbReference type="Proteomes" id="UP000189810">
    <property type="component" value="Chromosome I"/>
</dbReference>
<dbReference type="SUPFAM" id="SSF103473">
    <property type="entry name" value="MFS general substrate transporter"/>
    <property type="match status" value="1"/>
</dbReference>
<gene>
    <name evidence="7" type="ORF">SAMN05444391_0498</name>
</gene>
<evidence type="ECO:0000256" key="5">
    <source>
        <dbReference type="SAM" id="Phobius"/>
    </source>
</evidence>
<dbReference type="InterPro" id="IPR020846">
    <property type="entry name" value="MFS_dom"/>
</dbReference>
<organism evidence="7 8">
    <name type="scientific">Thermocrinis minervae</name>
    <dbReference type="NCBI Taxonomy" id="381751"/>
    <lineage>
        <taxon>Bacteria</taxon>
        <taxon>Pseudomonadati</taxon>
        <taxon>Aquificota</taxon>
        <taxon>Aquificia</taxon>
        <taxon>Aquificales</taxon>
        <taxon>Aquificaceae</taxon>
        <taxon>Thermocrinis</taxon>
    </lineage>
</organism>
<dbReference type="OrthoDB" id="9787026at2"/>
<feature type="transmembrane region" description="Helical" evidence="5">
    <location>
        <begin position="410"/>
        <end position="431"/>
    </location>
</feature>
<sequence>MEKIKTDLPYRLESLGWTPFHTKLVLVLGITWVFDAFEVVMAGAVAKPMAKTLGFVDVQTSFFITSFLVGALVGSLLFGYFADRYGRKKLFLLTLFLYALSTFLTGFAWDFYSAVLFRILAGAGLGGEFAAIQSVIDEFMPAKHRGKVDGIIAALWNFGGLSASLTAYLLIDLLGEGIAWRFGFWVAALFAIVIVYARRNLPDSPRWLLSRGRTEEAERIVESLEKKYCRTSEDAKACEVPVFEGGMFKATREILTKYRWRFLFSASISFTILTTYYSFISLIPTGFAKRFDLDPHSITLVYTAINVAGLVGGLFVALLVDSVGRKRLGLFISFFSLLLSLFFLSGAGFVWVLSLYSLVAFSFPSVAYVVATEIYPSYIRAYVIGLLSVVGRVGGAFVPPVVTYLATKDYIYGILAFSALWFVGFLAFLLWNMFGKETKGKPLEEIA</sequence>
<dbReference type="Pfam" id="PF00083">
    <property type="entry name" value="Sugar_tr"/>
    <property type="match status" value="1"/>
</dbReference>
<feature type="transmembrane region" description="Helical" evidence="5">
    <location>
        <begin position="300"/>
        <end position="320"/>
    </location>
</feature>
<dbReference type="PANTHER" id="PTHR23508">
    <property type="entry name" value="CARBOXYLIC ACID TRANSPORTER PROTEIN HOMOLOG"/>
    <property type="match status" value="1"/>
</dbReference>
<dbReference type="AlphaFoldDB" id="A0A1M6R3A8"/>
<evidence type="ECO:0000259" key="6">
    <source>
        <dbReference type="PROSITE" id="PS50850"/>
    </source>
</evidence>
<feature type="transmembrane region" description="Helical" evidence="5">
    <location>
        <begin position="378"/>
        <end position="398"/>
    </location>
</feature>
<dbReference type="EMBL" id="LT670846">
    <property type="protein sequence ID" value="SHK26906.1"/>
    <property type="molecule type" value="Genomic_DNA"/>
</dbReference>
<dbReference type="InterPro" id="IPR005829">
    <property type="entry name" value="Sugar_transporter_CS"/>
</dbReference>
<dbReference type="CDD" id="cd17316">
    <property type="entry name" value="MFS_SV2_like"/>
    <property type="match status" value="1"/>
</dbReference>
<evidence type="ECO:0000256" key="1">
    <source>
        <dbReference type="ARBA" id="ARBA00004141"/>
    </source>
</evidence>
<dbReference type="GO" id="GO:0005886">
    <property type="term" value="C:plasma membrane"/>
    <property type="evidence" value="ECO:0007669"/>
    <property type="project" value="TreeGrafter"/>
</dbReference>
<feature type="transmembrane region" description="Helical" evidence="5">
    <location>
        <begin position="24"/>
        <end position="46"/>
    </location>
</feature>